<dbReference type="OrthoDB" id="9034115at2"/>
<dbReference type="GO" id="GO:0003677">
    <property type="term" value="F:DNA binding"/>
    <property type="evidence" value="ECO:0007669"/>
    <property type="project" value="InterPro"/>
</dbReference>
<dbReference type="EMBL" id="FOAJ01000004">
    <property type="protein sequence ID" value="SEK95121.1"/>
    <property type="molecule type" value="Genomic_DNA"/>
</dbReference>
<evidence type="ECO:0000313" key="2">
    <source>
        <dbReference type="Proteomes" id="UP000199120"/>
    </source>
</evidence>
<name>A0A1H7L838_9BURK</name>
<evidence type="ECO:0000313" key="1">
    <source>
        <dbReference type="EMBL" id="SEK95121.1"/>
    </source>
</evidence>
<proteinExistence type="predicted"/>
<dbReference type="Proteomes" id="UP000199120">
    <property type="component" value="Unassembled WGS sequence"/>
</dbReference>
<organism evidence="1 2">
    <name type="scientific">Paraburkholderia caballeronis</name>
    <dbReference type="NCBI Taxonomy" id="416943"/>
    <lineage>
        <taxon>Bacteria</taxon>
        <taxon>Pseudomonadati</taxon>
        <taxon>Pseudomonadota</taxon>
        <taxon>Betaproteobacteria</taxon>
        <taxon>Burkholderiales</taxon>
        <taxon>Burkholderiaceae</taxon>
        <taxon>Paraburkholderia</taxon>
    </lineage>
</organism>
<dbReference type="AlphaFoldDB" id="A0A1H7L838"/>
<accession>A0A1H7L838</accession>
<protein>
    <submittedName>
        <fullName evidence="1">DNA binding domain-containing protein, excisionase family</fullName>
    </submittedName>
</protein>
<dbReference type="InterPro" id="IPR010093">
    <property type="entry name" value="SinI_DNA-bd"/>
</dbReference>
<keyword evidence="2" id="KW-1185">Reference proteome</keyword>
<reference evidence="2" key="1">
    <citation type="submission" date="2016-10" db="EMBL/GenBank/DDBJ databases">
        <authorList>
            <person name="Varghese N."/>
            <person name="Submissions S."/>
        </authorList>
    </citation>
    <scope>NUCLEOTIDE SEQUENCE [LARGE SCALE GENOMIC DNA]</scope>
    <source>
        <strain evidence="2">LMG 26416</strain>
    </source>
</reference>
<dbReference type="NCBIfam" id="TIGR01764">
    <property type="entry name" value="excise"/>
    <property type="match status" value="1"/>
</dbReference>
<sequence length="72" mass="7992">MTVAEAARYLFVSRTHVLKLLAAGKLSEVLPGEPDGELNIDFFSVEAYRNTTEYAQRAYLDSQSEDDNPPGL</sequence>
<dbReference type="RefSeq" id="WP_090547962.1">
    <property type="nucleotide sequence ID" value="NZ_FNSR01000002.1"/>
</dbReference>
<gene>
    <name evidence="1" type="ORF">SAMN05192542_104228</name>
</gene>